<keyword evidence="2" id="KW-1185">Reference proteome</keyword>
<gene>
    <name evidence="1" type="ORF">Salat_0665200</name>
</gene>
<reference evidence="1" key="2">
    <citation type="journal article" date="2024" name="Plant">
        <title>Genomic evolution and insights into agronomic trait innovations of Sesamum species.</title>
        <authorList>
            <person name="Miao H."/>
            <person name="Wang L."/>
            <person name="Qu L."/>
            <person name="Liu H."/>
            <person name="Sun Y."/>
            <person name="Le M."/>
            <person name="Wang Q."/>
            <person name="Wei S."/>
            <person name="Zheng Y."/>
            <person name="Lin W."/>
            <person name="Duan Y."/>
            <person name="Cao H."/>
            <person name="Xiong S."/>
            <person name="Wang X."/>
            <person name="Wei L."/>
            <person name="Li C."/>
            <person name="Ma Q."/>
            <person name="Ju M."/>
            <person name="Zhao R."/>
            <person name="Li G."/>
            <person name="Mu C."/>
            <person name="Tian Q."/>
            <person name="Mei H."/>
            <person name="Zhang T."/>
            <person name="Gao T."/>
            <person name="Zhang H."/>
        </authorList>
    </citation>
    <scope>NUCLEOTIDE SEQUENCE</scope>
    <source>
        <strain evidence="1">3651</strain>
    </source>
</reference>
<accession>A0AAE1YRV9</accession>
<comment type="caution">
    <text evidence="1">The sequence shown here is derived from an EMBL/GenBank/DDBJ whole genome shotgun (WGS) entry which is preliminary data.</text>
</comment>
<sequence>MSKSEAKSLANSLESFEFLLGIVIWYDILFCINMVSKNLQSESMSIDSTIEQIGGALAFFEGYRKNGFAASMNIAKELAFDMDVEPTFPVKRRVLRKKLYDENTDDEDVRSPEEAFEYDYFNIMTNMAIVSLRNRFKELKRFESIFEFLLDSKRLQSLYESEL</sequence>
<evidence type="ECO:0000313" key="1">
    <source>
        <dbReference type="EMBL" id="KAK4435022.1"/>
    </source>
</evidence>
<dbReference type="EMBL" id="JACGWO010000002">
    <property type="protein sequence ID" value="KAK4435022.1"/>
    <property type="molecule type" value="Genomic_DNA"/>
</dbReference>
<name>A0AAE1YRV9_9LAMI</name>
<reference evidence="1" key="1">
    <citation type="submission" date="2020-06" db="EMBL/GenBank/DDBJ databases">
        <authorList>
            <person name="Li T."/>
            <person name="Hu X."/>
            <person name="Zhang T."/>
            <person name="Song X."/>
            <person name="Zhang H."/>
            <person name="Dai N."/>
            <person name="Sheng W."/>
            <person name="Hou X."/>
            <person name="Wei L."/>
        </authorList>
    </citation>
    <scope>NUCLEOTIDE SEQUENCE</scope>
    <source>
        <strain evidence="1">3651</strain>
        <tissue evidence="1">Leaf</tissue>
    </source>
</reference>
<proteinExistence type="predicted"/>
<evidence type="ECO:0000313" key="2">
    <source>
        <dbReference type="Proteomes" id="UP001293254"/>
    </source>
</evidence>
<dbReference type="AlphaFoldDB" id="A0AAE1YRV9"/>
<protein>
    <submittedName>
        <fullName evidence="1">Uncharacterized protein</fullName>
    </submittedName>
</protein>
<organism evidence="1 2">
    <name type="scientific">Sesamum alatum</name>
    <dbReference type="NCBI Taxonomy" id="300844"/>
    <lineage>
        <taxon>Eukaryota</taxon>
        <taxon>Viridiplantae</taxon>
        <taxon>Streptophyta</taxon>
        <taxon>Embryophyta</taxon>
        <taxon>Tracheophyta</taxon>
        <taxon>Spermatophyta</taxon>
        <taxon>Magnoliopsida</taxon>
        <taxon>eudicotyledons</taxon>
        <taxon>Gunneridae</taxon>
        <taxon>Pentapetalae</taxon>
        <taxon>asterids</taxon>
        <taxon>lamiids</taxon>
        <taxon>Lamiales</taxon>
        <taxon>Pedaliaceae</taxon>
        <taxon>Sesamum</taxon>
    </lineage>
</organism>
<dbReference type="Proteomes" id="UP001293254">
    <property type="component" value="Unassembled WGS sequence"/>
</dbReference>